<keyword evidence="2 7" id="KW-0999">Mitochondrion inner membrane</keyword>
<name>A0A8H2DLJ2_ORBOL</name>
<dbReference type="Proteomes" id="UP000297595">
    <property type="component" value="Unassembled WGS sequence"/>
</dbReference>
<evidence type="ECO:0000256" key="4">
    <source>
        <dbReference type="ARBA" id="ARBA00023136"/>
    </source>
</evidence>
<comment type="catalytic activity">
    <reaction evidence="7">
        <text>a 4-hydroxy-3-methoxy-5-(all-trans-polyprenyl)benzoate + H(+) = a 2-methoxy-6-(all-trans-polyprenyl)phenol + CO2</text>
        <dbReference type="Rhea" id="RHEA:81179"/>
        <dbReference type="Rhea" id="RHEA-COMP:9551"/>
        <dbReference type="Rhea" id="RHEA-COMP:10931"/>
        <dbReference type="ChEBI" id="CHEBI:15378"/>
        <dbReference type="ChEBI" id="CHEBI:16526"/>
        <dbReference type="ChEBI" id="CHEBI:62731"/>
        <dbReference type="ChEBI" id="CHEBI:84443"/>
        <dbReference type="EC" id="4.1.1.130"/>
    </reaction>
</comment>
<keyword evidence="3 7" id="KW-0496">Mitochondrion</keyword>
<dbReference type="AlphaFoldDB" id="A0A8H2DLJ2"/>
<comment type="subcellular location">
    <subcellularLocation>
        <location evidence="7">Mitochondrion inner membrane</location>
        <topology evidence="7">Peripheral membrane protein</topology>
        <orientation evidence="7">Matrix side</orientation>
    </subcellularLocation>
</comment>
<evidence type="ECO:0000256" key="3">
    <source>
        <dbReference type="ARBA" id="ARBA00023128"/>
    </source>
</evidence>
<evidence type="ECO:0000256" key="7">
    <source>
        <dbReference type="HAMAP-Rule" id="MF_03111"/>
    </source>
</evidence>
<keyword evidence="1 7" id="KW-0831">Ubiquinone biosynthesis</keyword>
<dbReference type="GO" id="GO:0008270">
    <property type="term" value="F:zinc ion binding"/>
    <property type="evidence" value="ECO:0007669"/>
    <property type="project" value="UniProtKB-UniRule"/>
</dbReference>
<sequence>MVCPNIIYFSESGVTIDLHRIPYILHICVDPVVNSQPLQPAFIHDSSRAKLSNMATPTSTPLAHTCTRWLRSRTPQLSRQLYLPAISNNRNFSVLHRPPPNYPGHVPLKLPERLFLAAGSAIMSLIDPRRGDLIALLGETTAQPYFIYRLRDRMLKHPTGRRILRDRPRITSQSLSLPYLRSLPANTIGATYVSWLDREGVSPDTRSEVRYIDDAECAYVMQRYRECHDFYHAITGLPIVREGEIALKVFEYANTGLPMTGLSAFSTLTVKKDERDRLLSVYFPWAIRNGWKAESLLNVYWEEVLEKDVQEMRDQLGIEMPPDLRKTRAEIRKKRREEKGGKVNTVAATTTNEVVEEAMVETEAEREEREQREIERQAMEILERADKM</sequence>
<evidence type="ECO:0000256" key="2">
    <source>
        <dbReference type="ARBA" id="ARBA00022792"/>
    </source>
</evidence>
<feature type="binding site" evidence="7">
    <location>
        <position position="228"/>
    </location>
    <ligand>
        <name>Zn(2+)</name>
        <dbReference type="ChEBI" id="CHEBI:29105"/>
    </ligand>
</feature>
<comment type="subunit">
    <text evidence="7">Component of a multi-subunit COQ enzyme complex, composed of at least COQ3, COQ4, COQ5, COQ6, COQ7 and COQ9.</text>
</comment>
<comment type="cofactor">
    <cofactor evidence="7">
        <name>Zn(2+)</name>
        <dbReference type="ChEBI" id="CHEBI:29105"/>
    </cofactor>
</comment>
<dbReference type="EMBL" id="SOZJ01000009">
    <property type="protein sequence ID" value="TGJ62872.1"/>
    <property type="molecule type" value="Genomic_DNA"/>
</dbReference>
<keyword evidence="8" id="KW-0175">Coiled coil</keyword>
<protein>
    <recommendedName>
        <fullName evidence="6">4-hydroxy-3-methoxy-5-polyprenylbenzoate decarboxylase</fullName>
    </recommendedName>
</protein>
<evidence type="ECO:0000313" key="10">
    <source>
        <dbReference type="Proteomes" id="UP000297595"/>
    </source>
</evidence>
<comment type="caution">
    <text evidence="9">The sequence shown here is derived from an EMBL/GenBank/DDBJ whole genome shotgun (WGS) entry which is preliminary data.</text>
</comment>
<organism evidence="9 10">
    <name type="scientific">Orbilia oligospora</name>
    <name type="common">Nematode-trapping fungus</name>
    <name type="synonym">Arthrobotrys oligospora</name>
    <dbReference type="NCBI Taxonomy" id="2813651"/>
    <lineage>
        <taxon>Eukaryota</taxon>
        <taxon>Fungi</taxon>
        <taxon>Dikarya</taxon>
        <taxon>Ascomycota</taxon>
        <taxon>Pezizomycotina</taxon>
        <taxon>Orbiliomycetes</taxon>
        <taxon>Orbiliales</taxon>
        <taxon>Orbiliaceae</taxon>
        <taxon>Orbilia</taxon>
    </lineage>
</organism>
<keyword evidence="5 7" id="KW-0456">Lyase</keyword>
<accession>A0A8H2DLJ2</accession>
<dbReference type="PANTHER" id="PTHR12922">
    <property type="entry name" value="UBIQUINONE BIOSYNTHESIS PROTEIN"/>
    <property type="match status" value="1"/>
</dbReference>
<proteinExistence type="inferred from homology"/>
<keyword evidence="7" id="KW-0479">Metal-binding</keyword>
<keyword evidence="9" id="KW-0830">Ubiquinone</keyword>
<comment type="function">
    <text evidence="7">Lyase that catalyzes the C1-decarboxylation of 4-hydroxy-3-methoxy-5-(all-trans-polyprenyl)benzoic acid into 2-methoxy-6-(all-trans-polyprenyl)phenol during ubiquinone biosynthesis.</text>
</comment>
<feature type="binding site" evidence="7">
    <location>
        <position position="229"/>
    </location>
    <ligand>
        <name>Zn(2+)</name>
        <dbReference type="ChEBI" id="CHEBI:29105"/>
    </ligand>
</feature>
<dbReference type="GO" id="GO:0120539">
    <property type="term" value="F:4-hydroxy-3-methoxy-5-polyprenylbenzoate decarboxylase activity"/>
    <property type="evidence" value="ECO:0007669"/>
    <property type="project" value="UniProtKB-EC"/>
</dbReference>
<dbReference type="Pfam" id="PF05019">
    <property type="entry name" value="Coq4"/>
    <property type="match status" value="1"/>
</dbReference>
<evidence type="ECO:0000256" key="8">
    <source>
        <dbReference type="SAM" id="Coils"/>
    </source>
</evidence>
<dbReference type="UniPathway" id="UPA00232"/>
<evidence type="ECO:0000313" key="9">
    <source>
        <dbReference type="EMBL" id="TGJ62872.1"/>
    </source>
</evidence>
<comment type="pathway">
    <text evidence="7">Cofactor biosynthesis; ubiquinone biosynthesis.</text>
</comment>
<dbReference type="InterPro" id="IPR027540">
    <property type="entry name" value="Coq4_euk"/>
</dbReference>
<dbReference type="HAMAP" id="MF_03111">
    <property type="entry name" value="Coq4"/>
    <property type="match status" value="1"/>
</dbReference>
<evidence type="ECO:0000256" key="5">
    <source>
        <dbReference type="ARBA" id="ARBA00023239"/>
    </source>
</evidence>
<feature type="binding site" evidence="7">
    <location>
        <position position="244"/>
    </location>
    <ligand>
        <name>Zn(2+)</name>
        <dbReference type="ChEBI" id="CHEBI:29105"/>
    </ligand>
</feature>
<gene>
    <name evidence="7 9" type="primary">COQ4</name>
    <name evidence="9" type="ORF">EYR41_012050</name>
</gene>
<evidence type="ECO:0000256" key="1">
    <source>
        <dbReference type="ARBA" id="ARBA00022688"/>
    </source>
</evidence>
<comment type="similarity">
    <text evidence="7">Belongs to the COQ4 family.</text>
</comment>
<feature type="coiled-coil region" evidence="8">
    <location>
        <begin position="352"/>
        <end position="385"/>
    </location>
</feature>
<keyword evidence="4 7" id="KW-0472">Membrane</keyword>
<dbReference type="GO" id="GO:0031314">
    <property type="term" value="C:extrinsic component of mitochondrial inner membrane"/>
    <property type="evidence" value="ECO:0007669"/>
    <property type="project" value="UniProtKB-UniRule"/>
</dbReference>
<evidence type="ECO:0000256" key="6">
    <source>
        <dbReference type="ARBA" id="ARBA00081568"/>
    </source>
</evidence>
<reference evidence="9 10" key="1">
    <citation type="submission" date="2019-03" db="EMBL/GenBank/DDBJ databases">
        <title>Nematode-trapping fungi genome.</title>
        <authorList>
            <person name="Vidal-Diez De Ulzurrun G."/>
        </authorList>
    </citation>
    <scope>NUCLEOTIDE SEQUENCE [LARGE SCALE GENOMIC DNA]</scope>
    <source>
        <strain evidence="9 10">TWF154</strain>
    </source>
</reference>
<dbReference type="PANTHER" id="PTHR12922:SF7">
    <property type="entry name" value="UBIQUINONE BIOSYNTHESIS PROTEIN COQ4 HOMOLOG, MITOCHONDRIAL"/>
    <property type="match status" value="1"/>
</dbReference>
<keyword evidence="7" id="KW-0862">Zinc</keyword>
<feature type="binding site" evidence="7">
    <location>
        <position position="232"/>
    </location>
    <ligand>
        <name>Zn(2+)</name>
        <dbReference type="ChEBI" id="CHEBI:29105"/>
    </ligand>
</feature>
<dbReference type="InterPro" id="IPR007715">
    <property type="entry name" value="Coq4"/>
</dbReference>